<dbReference type="EMBL" id="JAJHUN010000003">
    <property type="protein sequence ID" value="KAJ4160058.1"/>
    <property type="molecule type" value="Genomic_DNA"/>
</dbReference>
<name>A0A9W8QJA1_AKAMU</name>
<accession>A0A9W8QJA1</accession>
<protein>
    <submittedName>
        <fullName evidence="2">Uncharacterized protein</fullName>
    </submittedName>
</protein>
<dbReference type="AlphaFoldDB" id="A0A9W8QJA1"/>
<keyword evidence="3" id="KW-1185">Reference proteome</keyword>
<comment type="caution">
    <text evidence="2">The sequence shown here is derived from an EMBL/GenBank/DDBJ whole genome shotgun (WGS) entry which is preliminary data.</text>
</comment>
<evidence type="ECO:0000313" key="2">
    <source>
        <dbReference type="EMBL" id="KAJ4160058.1"/>
    </source>
</evidence>
<dbReference type="Proteomes" id="UP001144673">
    <property type="component" value="Unassembled WGS sequence"/>
</dbReference>
<gene>
    <name evidence="2" type="ORF">LMH87_007990</name>
</gene>
<dbReference type="RefSeq" id="XP_056057863.1">
    <property type="nucleotide sequence ID" value="XM_056201880.1"/>
</dbReference>
<evidence type="ECO:0000313" key="3">
    <source>
        <dbReference type="Proteomes" id="UP001144673"/>
    </source>
</evidence>
<proteinExistence type="predicted"/>
<dbReference type="KEGG" id="amus:LMH87_007990"/>
<feature type="region of interest" description="Disordered" evidence="1">
    <location>
        <begin position="1"/>
        <end position="25"/>
    </location>
</feature>
<organism evidence="2 3">
    <name type="scientific">Akanthomyces muscarius</name>
    <name type="common">Entomopathogenic fungus</name>
    <name type="synonym">Lecanicillium muscarium</name>
    <dbReference type="NCBI Taxonomy" id="2231603"/>
    <lineage>
        <taxon>Eukaryota</taxon>
        <taxon>Fungi</taxon>
        <taxon>Dikarya</taxon>
        <taxon>Ascomycota</taxon>
        <taxon>Pezizomycotina</taxon>
        <taxon>Sordariomycetes</taxon>
        <taxon>Hypocreomycetidae</taxon>
        <taxon>Hypocreales</taxon>
        <taxon>Cordycipitaceae</taxon>
        <taxon>Akanthomyces</taxon>
    </lineage>
</organism>
<sequence length="403" mass="44909">MPITSLERGRRSTERDTNPGQIPLVSLAPSSTQRRKKQWATRAKTGCLGCRIRRLWAENEGTTKYRRGLYELQLATYASSGPWYNQSFFTGPVPVWLIPEGWAAFEAVHFCNTVVQRDQRDTDLAESTHRALCRTQPYNPSNDIIIANSLCMRLSHIAGVENTLPKPTPSSVHLWVRLGHLLSSSVRTLSRQVTDIENVVENKVLQRICDMTGIEEYLNLAGGRAHLRGFLGILRLCGTPMNLAKRQVGLGNAIHCMTLCGVLSNTVTSYAAKLDEIYAFSDKELKDMYCFTLENNFPCPSFLWAQILEISRLRTMAHTGSGGMIVMRHAQRISAQVEAFSADTWQESYSFLGGGPKQAINTIWTNCDTESADLGGGNQIAIQPGFHTSNSQQRAELLVKLTL</sequence>
<feature type="compositionally biased region" description="Basic and acidic residues" evidence="1">
    <location>
        <begin position="7"/>
        <end position="17"/>
    </location>
</feature>
<dbReference type="GeneID" id="80895149"/>
<reference evidence="2" key="1">
    <citation type="journal article" date="2023" name="Access Microbiol">
        <title>De-novo genome assembly for Akanthomyces muscarius, a biocontrol agent of insect agricultural pests.</title>
        <authorList>
            <person name="Erdos Z."/>
            <person name="Studholme D.J."/>
            <person name="Raymond B."/>
            <person name="Sharma M."/>
        </authorList>
    </citation>
    <scope>NUCLEOTIDE SEQUENCE</scope>
    <source>
        <strain evidence="2">Ve6</strain>
    </source>
</reference>
<evidence type="ECO:0000256" key="1">
    <source>
        <dbReference type="SAM" id="MobiDB-lite"/>
    </source>
</evidence>